<reference evidence="1 2" key="1">
    <citation type="submission" date="2016-10" db="EMBL/GenBank/DDBJ databases">
        <authorList>
            <person name="de Groot N.N."/>
        </authorList>
    </citation>
    <scope>NUCLEOTIDE SEQUENCE [LARGE SCALE GENOMIC DNA]</scope>
    <source>
        <strain evidence="1 2">DSM 19886</strain>
    </source>
</reference>
<dbReference type="InterPro" id="IPR023296">
    <property type="entry name" value="Glyco_hydro_beta-prop_sf"/>
</dbReference>
<dbReference type="SUPFAM" id="SSF75005">
    <property type="entry name" value="Arabinanase/levansucrase/invertase"/>
    <property type="match status" value="1"/>
</dbReference>
<evidence type="ECO:0000313" key="1">
    <source>
        <dbReference type="EMBL" id="SDM59924.1"/>
    </source>
</evidence>
<accession>A0A1G9UJE4</accession>
<organism evidence="1 2">
    <name type="scientific">Kriegella aquimaris</name>
    <dbReference type="NCBI Taxonomy" id="192904"/>
    <lineage>
        <taxon>Bacteria</taxon>
        <taxon>Pseudomonadati</taxon>
        <taxon>Bacteroidota</taxon>
        <taxon>Flavobacteriia</taxon>
        <taxon>Flavobacteriales</taxon>
        <taxon>Flavobacteriaceae</taxon>
        <taxon>Kriegella</taxon>
    </lineage>
</organism>
<proteinExistence type="predicted"/>
<dbReference type="CDD" id="cd08994">
    <property type="entry name" value="GH43_62_32_68_117_130-like"/>
    <property type="match status" value="1"/>
</dbReference>
<gene>
    <name evidence="1" type="ORF">SAMN04488514_11151</name>
</gene>
<dbReference type="AlphaFoldDB" id="A0A1G9UJE4"/>
<dbReference type="EMBL" id="FNGV01000011">
    <property type="protein sequence ID" value="SDM59924.1"/>
    <property type="molecule type" value="Genomic_DNA"/>
</dbReference>
<dbReference type="STRING" id="192904.SAMN04488514_11151"/>
<protein>
    <recommendedName>
        <fullName evidence="3">Glycosyl hydrolases family 43</fullName>
    </recommendedName>
</protein>
<evidence type="ECO:0000313" key="2">
    <source>
        <dbReference type="Proteomes" id="UP000199440"/>
    </source>
</evidence>
<dbReference type="Gene3D" id="2.115.10.20">
    <property type="entry name" value="Glycosyl hydrolase domain, family 43"/>
    <property type="match status" value="1"/>
</dbReference>
<sequence length="569" mass="64159">MRIQSIICLFILLGSVNLRAQELLKNDMPGKSAQEMVVERQRPSEWGDLIFGGRFMDRFLPMPDLGGITTQTWGALAVIPRDVKNGIEAPEWSYWGGNTLLGADGKYHLLVCRWPESAEKGHMAYHNSVVVHATSDTPYGPFKVLNEIGPGHNPTWYVTENGKYVLYVIGAFYVADNLNGPWTKTNYTFDIRDREKESSGNYLHNLTFAKREDGSFLMVNRKGDIWFSKDGLAIWNRVTQSNVYPPVEGKYEDPLVWRDSVQYHLIVNDWLGRIAWYLRSKNGVDWKVEPGEAYMPGITQYKNGLKEDWHKYERIRILQDEKGRAIAANFAVIDTLKYEDLPNDNHSSKLVVVPLVKDKLLTLLEEHKITQKTKEIKLKIAAEADFNPYTDINLESLRFGASEQVNFGKGSELSRTEKSGKDLILVFDGRNNGLTDDNFAGKLLGKDKNGQLLFGYVRLPEVKYVEPILSARAPVFAKTANGYNVEVKVSNFGQVASKDAKIQLTTVEHGKEHFIAAGDVPALNPFQEITVSLSSKIAFRKGASYSIKSTITAEELTPVVFTKTITIHE</sequence>
<name>A0A1G9UJE4_9FLAO</name>
<keyword evidence="2" id="KW-1185">Reference proteome</keyword>
<dbReference type="Proteomes" id="UP000199440">
    <property type="component" value="Unassembled WGS sequence"/>
</dbReference>
<dbReference type="RefSeq" id="WP_218129597.1">
    <property type="nucleotide sequence ID" value="NZ_FNGV01000011.1"/>
</dbReference>
<evidence type="ECO:0008006" key="3">
    <source>
        <dbReference type="Google" id="ProtNLM"/>
    </source>
</evidence>